<dbReference type="AlphaFoldDB" id="X6PA64"/>
<dbReference type="Proteomes" id="UP000023152">
    <property type="component" value="Unassembled WGS sequence"/>
</dbReference>
<evidence type="ECO:0000313" key="3">
    <source>
        <dbReference type="Proteomes" id="UP000023152"/>
    </source>
</evidence>
<proteinExistence type="predicted"/>
<accession>X6PA64</accession>
<name>X6PA64_RETFI</name>
<reference evidence="2 3" key="1">
    <citation type="journal article" date="2013" name="Curr. Biol.">
        <title>The Genome of the Foraminiferan Reticulomyxa filosa.</title>
        <authorList>
            <person name="Glockner G."/>
            <person name="Hulsmann N."/>
            <person name="Schleicher M."/>
            <person name="Noegel A.A."/>
            <person name="Eichinger L."/>
            <person name="Gallinger C."/>
            <person name="Pawlowski J."/>
            <person name="Sierra R."/>
            <person name="Euteneuer U."/>
            <person name="Pillet L."/>
            <person name="Moustafa A."/>
            <person name="Platzer M."/>
            <person name="Groth M."/>
            <person name="Szafranski K."/>
            <person name="Schliwa M."/>
        </authorList>
    </citation>
    <scope>NUCLEOTIDE SEQUENCE [LARGE SCALE GENOMIC DNA]</scope>
</reference>
<dbReference type="EMBL" id="ASPP01001986">
    <property type="protein sequence ID" value="ETO35066.1"/>
    <property type="molecule type" value="Genomic_DNA"/>
</dbReference>
<comment type="caution">
    <text evidence="2">The sequence shown here is derived from an EMBL/GenBank/DDBJ whole genome shotgun (WGS) entry which is preliminary data.</text>
</comment>
<feature type="compositionally biased region" description="Basic and acidic residues" evidence="1">
    <location>
        <begin position="569"/>
        <end position="612"/>
    </location>
</feature>
<keyword evidence="3" id="KW-1185">Reference proteome</keyword>
<evidence type="ECO:0000313" key="2">
    <source>
        <dbReference type="EMBL" id="ETO35066.1"/>
    </source>
</evidence>
<protein>
    <submittedName>
        <fullName evidence="2">Uncharacterized protein</fullName>
    </submittedName>
</protein>
<sequence length="818" mass="94981">MPVSQNNPFLTAQSQVGAYFDRDLRYREIGLKYYEELQNTKEFQETQYYGIGYDKPTLSLVPLNQFWCDFAKHVLTDDTLIGVNARKAFVSQYSALPTSCLTEMVFALAVLELPLQTNGETVKRDKNFETMTMVITSEEPCIVLSKQLRETNEISIRVQVSQHYFDPEDLYEMFDGERTDKFVRPDKMTPSKRYGCRAIITNASSAQIRNVEVLYQIPMGSIPVNGGKWTHTQFETIPSYSSKIIEFYFYFPTVGEYTHFPVQISKNGQILGHCSDNSKMVVSIPTHDVQINEDNWPEVASSGDLKTVIKYLEKHNLNETDLGQMYYMLHDKTNYVAIMDLLESRHHFDNEVWRFSVIHRNIRHLAHYLQCNTTVLRHVFEPYFKSEWGFVYDDQSLGNHFTTHLEYFPLINSRSHKLGTQKKILNGDLRNTYTTYLRRMCYVSVDLKHMQWLDLMRGCYYLLLQDRISESQFLFRELIEKEQSTLKTKYAMQYDYMRAYLSLVDEKDETCEIVQQVCDKYVNAKTLPINKQRLFEDMRRQMIDMYANTNVNTNANVKEGQVDNNNAKIKSEEGKQGDIEMSTDKDKDKDKDSGDGDDTLGKRERRMERHASNEPSIDFEIENRQLVFQYSKIDSARVNFYRMDIELLFSMSPFLSRGQMDASQNVFSFIQPNASTNIKFPANHSNIPKSYTTGIPKSLLNTNMYCEVVVTSPSTYSSSNSLSQTFYDHRLLVQIKERFGQLKVLDKETKRPLQKCYVKVYARVNGCPKFHKDGYTDRGGVFDYVSVSCNHLTCTDKFAILVSSEERGAVVQTVNAPQ</sequence>
<feature type="region of interest" description="Disordered" evidence="1">
    <location>
        <begin position="556"/>
        <end position="616"/>
    </location>
</feature>
<organism evidence="2 3">
    <name type="scientific">Reticulomyxa filosa</name>
    <dbReference type="NCBI Taxonomy" id="46433"/>
    <lineage>
        <taxon>Eukaryota</taxon>
        <taxon>Sar</taxon>
        <taxon>Rhizaria</taxon>
        <taxon>Retaria</taxon>
        <taxon>Foraminifera</taxon>
        <taxon>Monothalamids</taxon>
        <taxon>Reticulomyxidae</taxon>
        <taxon>Reticulomyxa</taxon>
    </lineage>
</organism>
<evidence type="ECO:0000256" key="1">
    <source>
        <dbReference type="SAM" id="MobiDB-lite"/>
    </source>
</evidence>
<gene>
    <name evidence="2" type="ORF">RFI_02007</name>
</gene>
<dbReference type="OrthoDB" id="17798at2759"/>